<dbReference type="InterPro" id="IPR038404">
    <property type="entry name" value="TRAP_DctP_sf"/>
</dbReference>
<evidence type="ECO:0000256" key="2">
    <source>
        <dbReference type="SAM" id="SignalP"/>
    </source>
</evidence>
<dbReference type="RefSeq" id="WP_345044138.1">
    <property type="nucleotide sequence ID" value="NZ_BAABBA010000023.1"/>
</dbReference>
<keyword evidence="1 2" id="KW-0732">Signal</keyword>
<evidence type="ECO:0000256" key="1">
    <source>
        <dbReference type="ARBA" id="ARBA00022729"/>
    </source>
</evidence>
<accession>A0ABP6ULQ7</accession>
<dbReference type="NCBIfam" id="NF037995">
    <property type="entry name" value="TRAP_S1"/>
    <property type="match status" value="1"/>
</dbReference>
<organism evidence="3 4">
    <name type="scientific">Georgenia daeguensis</name>
    <dbReference type="NCBI Taxonomy" id="908355"/>
    <lineage>
        <taxon>Bacteria</taxon>
        <taxon>Bacillati</taxon>
        <taxon>Actinomycetota</taxon>
        <taxon>Actinomycetes</taxon>
        <taxon>Micrococcales</taxon>
        <taxon>Bogoriellaceae</taxon>
        <taxon>Georgenia</taxon>
    </lineage>
</organism>
<gene>
    <name evidence="3" type="ORF">GCM10022262_35380</name>
</gene>
<reference evidence="4" key="1">
    <citation type="journal article" date="2019" name="Int. J. Syst. Evol. Microbiol.">
        <title>The Global Catalogue of Microorganisms (GCM) 10K type strain sequencing project: providing services to taxonomists for standard genome sequencing and annotation.</title>
        <authorList>
            <consortium name="The Broad Institute Genomics Platform"/>
            <consortium name="The Broad Institute Genome Sequencing Center for Infectious Disease"/>
            <person name="Wu L."/>
            <person name="Ma J."/>
        </authorList>
    </citation>
    <scope>NUCLEOTIDE SEQUENCE [LARGE SCALE GENOMIC DNA]</scope>
    <source>
        <strain evidence="4">JCM 17459</strain>
    </source>
</reference>
<evidence type="ECO:0000313" key="3">
    <source>
        <dbReference type="EMBL" id="GAA3509171.1"/>
    </source>
</evidence>
<evidence type="ECO:0000313" key="4">
    <source>
        <dbReference type="Proteomes" id="UP001499841"/>
    </source>
</evidence>
<keyword evidence="4" id="KW-1185">Reference proteome</keyword>
<sequence>MKKSSLIPAGAAAGAIALVLAGCSSSSAGSEGGGQSEVTISYASFVDAKNPHSLAFQEWADQVTEATDGAVTFEPNYNGSLCAAGEIVSCVGAGTADMGFTSAAYEPSLLPITMLGTIGVVTNDAQAQADAGTALYEESEELQAEFEGQGIRLMFNTPAAPNVLASAEEVADLDALDGSTIRAAGEAAIALEKLGVSPVNMAIAEVYESIERGVISGIQTSIDGISSSRLFEVAPHIYDVGEYMGNGVLLHTVINQDVWDSLSPEAQDAMTAAADDVAGRFVADFARAGAESDCTKIIEAGGTVQPIGPSEDGVAWAKAAQEDQIANWVEDASGAIDDPRALFDRFVELVEERESGDDAFTPAGVCMEMQGA</sequence>
<name>A0ABP6ULQ7_9MICO</name>
<feature type="signal peptide" evidence="2">
    <location>
        <begin position="1"/>
        <end position="28"/>
    </location>
</feature>
<protein>
    <submittedName>
        <fullName evidence="3">TRAP transporter substrate-binding protein</fullName>
    </submittedName>
</protein>
<dbReference type="PANTHER" id="PTHR33376">
    <property type="match status" value="1"/>
</dbReference>
<dbReference type="PROSITE" id="PS51257">
    <property type="entry name" value="PROKAR_LIPOPROTEIN"/>
    <property type="match status" value="1"/>
</dbReference>
<proteinExistence type="predicted"/>
<dbReference type="PANTHER" id="PTHR33376:SF15">
    <property type="entry name" value="BLL6794 PROTEIN"/>
    <property type="match status" value="1"/>
</dbReference>
<feature type="chain" id="PRO_5046340400" evidence="2">
    <location>
        <begin position="29"/>
        <end position="372"/>
    </location>
</feature>
<dbReference type="Gene3D" id="3.40.190.170">
    <property type="entry name" value="Bacterial extracellular solute-binding protein, family 7"/>
    <property type="match status" value="1"/>
</dbReference>
<dbReference type="Proteomes" id="UP001499841">
    <property type="component" value="Unassembled WGS sequence"/>
</dbReference>
<dbReference type="EMBL" id="BAABBA010000023">
    <property type="protein sequence ID" value="GAA3509171.1"/>
    <property type="molecule type" value="Genomic_DNA"/>
</dbReference>
<comment type="caution">
    <text evidence="3">The sequence shown here is derived from an EMBL/GenBank/DDBJ whole genome shotgun (WGS) entry which is preliminary data.</text>
</comment>
<dbReference type="Pfam" id="PF03480">
    <property type="entry name" value="DctP"/>
    <property type="match status" value="1"/>
</dbReference>
<dbReference type="InterPro" id="IPR018389">
    <property type="entry name" value="DctP_fam"/>
</dbReference>